<dbReference type="InterPro" id="IPR004360">
    <property type="entry name" value="Glyas_Fos-R_dOase_dom"/>
</dbReference>
<dbReference type="Pfam" id="PF00903">
    <property type="entry name" value="Glyoxalase"/>
    <property type="match status" value="1"/>
</dbReference>
<accession>A0AAF1KPN0</accession>
<evidence type="ECO:0000259" key="1">
    <source>
        <dbReference type="PROSITE" id="PS51819"/>
    </source>
</evidence>
<dbReference type="EMBL" id="JAAEDH010000016">
    <property type="protein sequence ID" value="MBR0656233.1"/>
    <property type="molecule type" value="Genomic_DNA"/>
</dbReference>
<protein>
    <submittedName>
        <fullName evidence="2">VOC family protein</fullName>
    </submittedName>
</protein>
<dbReference type="Proteomes" id="UP001196068">
    <property type="component" value="Unassembled WGS sequence"/>
</dbReference>
<dbReference type="RefSeq" id="WP_211875079.1">
    <property type="nucleotide sequence ID" value="NZ_JAAEDH010000016.1"/>
</dbReference>
<sequence>MPPEPFAQAVTFLYAEDPAPCRAFYAEVLGLPMVLDQGRCAIFAVAANRAFLGICEARGPRQLQEARSEGGSVHTFVTADVDGWHAHLRAAGATDLTAPTLSKEFNVYGFFFRDPAGYLFEVQSFRAPEWPGA</sequence>
<dbReference type="InterPro" id="IPR037523">
    <property type="entry name" value="VOC_core"/>
</dbReference>
<gene>
    <name evidence="2" type="ORF">GXW79_14210</name>
</gene>
<dbReference type="AlphaFoldDB" id="A0AAF1KPN0"/>
<dbReference type="PROSITE" id="PS51819">
    <property type="entry name" value="VOC"/>
    <property type="match status" value="1"/>
</dbReference>
<name>A0AAF1KPN0_9PROT</name>
<dbReference type="Gene3D" id="3.10.180.10">
    <property type="entry name" value="2,3-Dihydroxybiphenyl 1,2-Dioxygenase, domain 1"/>
    <property type="match status" value="1"/>
</dbReference>
<reference evidence="2" key="2">
    <citation type="journal article" date="2021" name="Syst. Appl. Microbiol.">
        <title>Roseomonas hellenica sp. nov., isolated from roots of wild-growing Alkanna tinctoria.</title>
        <authorList>
            <person name="Rat A."/>
            <person name="Naranjo H.D."/>
            <person name="Lebbe L."/>
            <person name="Cnockaert M."/>
            <person name="Krigas N."/>
            <person name="Grigoriadou K."/>
            <person name="Maloupa E."/>
            <person name="Willems A."/>
        </authorList>
    </citation>
    <scope>NUCLEOTIDE SEQUENCE</scope>
    <source>
        <strain evidence="2">LMG 28251</strain>
    </source>
</reference>
<dbReference type="InterPro" id="IPR029068">
    <property type="entry name" value="Glyas_Bleomycin-R_OHBP_Dase"/>
</dbReference>
<feature type="domain" description="VOC" evidence="1">
    <location>
        <begin position="5"/>
        <end position="125"/>
    </location>
</feature>
<proteinExistence type="predicted"/>
<evidence type="ECO:0000313" key="2">
    <source>
        <dbReference type="EMBL" id="MBR0656233.1"/>
    </source>
</evidence>
<comment type="caution">
    <text evidence="2">The sequence shown here is derived from an EMBL/GenBank/DDBJ whole genome shotgun (WGS) entry which is preliminary data.</text>
</comment>
<reference evidence="2" key="1">
    <citation type="submission" date="2020-01" db="EMBL/GenBank/DDBJ databases">
        <authorList>
            <person name="Rat A."/>
        </authorList>
    </citation>
    <scope>NUCLEOTIDE SEQUENCE</scope>
    <source>
        <strain evidence="2">LMG 28251</strain>
    </source>
</reference>
<keyword evidence="3" id="KW-1185">Reference proteome</keyword>
<evidence type="ECO:0000313" key="3">
    <source>
        <dbReference type="Proteomes" id="UP001196068"/>
    </source>
</evidence>
<organism evidence="2 3">
    <name type="scientific">Plastoroseomonas arctica</name>
    <dbReference type="NCBI Taxonomy" id="1509237"/>
    <lineage>
        <taxon>Bacteria</taxon>
        <taxon>Pseudomonadati</taxon>
        <taxon>Pseudomonadota</taxon>
        <taxon>Alphaproteobacteria</taxon>
        <taxon>Acetobacterales</taxon>
        <taxon>Acetobacteraceae</taxon>
        <taxon>Plastoroseomonas</taxon>
    </lineage>
</organism>
<dbReference type="SUPFAM" id="SSF54593">
    <property type="entry name" value="Glyoxalase/Bleomycin resistance protein/Dihydroxybiphenyl dioxygenase"/>
    <property type="match status" value="1"/>
</dbReference>
<dbReference type="CDD" id="cd06587">
    <property type="entry name" value="VOC"/>
    <property type="match status" value="1"/>
</dbReference>